<dbReference type="RefSeq" id="WP_341425664.1">
    <property type="nucleotide sequence ID" value="NZ_JBBUTG010000005.1"/>
</dbReference>
<dbReference type="InterPro" id="IPR014747">
    <property type="entry name" value="Bac_photo_RC_H_C"/>
</dbReference>
<reference evidence="5 6" key="1">
    <citation type="submission" date="2024-04" db="EMBL/GenBank/DDBJ databases">
        <title>Novel species of the genus Ideonella isolated from streams.</title>
        <authorList>
            <person name="Lu H."/>
        </authorList>
    </citation>
    <scope>NUCLEOTIDE SEQUENCE [LARGE SCALE GENOMIC DNA]</scope>
    <source>
        <strain evidence="5 6">DXS29W</strain>
    </source>
</reference>
<keyword evidence="6" id="KW-1185">Reference proteome</keyword>
<dbReference type="InterPro" id="IPR005652">
    <property type="entry name" value="Photo_RC_H"/>
</dbReference>
<organism evidence="5 6">
    <name type="scientific">Ideonella lacteola</name>
    <dbReference type="NCBI Taxonomy" id="2984193"/>
    <lineage>
        <taxon>Bacteria</taxon>
        <taxon>Pseudomonadati</taxon>
        <taxon>Pseudomonadota</taxon>
        <taxon>Betaproteobacteria</taxon>
        <taxon>Burkholderiales</taxon>
        <taxon>Sphaerotilaceae</taxon>
        <taxon>Ideonella</taxon>
    </lineage>
</organism>
<dbReference type="EMBL" id="JBBUTG010000005">
    <property type="protein sequence ID" value="MEK8031287.1"/>
    <property type="molecule type" value="Genomic_DNA"/>
</dbReference>
<evidence type="ECO:0000313" key="6">
    <source>
        <dbReference type="Proteomes" id="UP001371218"/>
    </source>
</evidence>
<name>A0ABU9BMW4_9BURK</name>
<keyword evidence="2" id="KW-1133">Transmembrane helix</keyword>
<dbReference type="Gene3D" id="4.10.540.10">
    <property type="entry name" value="Photosynthetic reaction centre, H subunit, N-terminal domain"/>
    <property type="match status" value="1"/>
</dbReference>
<feature type="region of interest" description="Disordered" evidence="1">
    <location>
        <begin position="69"/>
        <end position="124"/>
    </location>
</feature>
<dbReference type="Gene3D" id="3.90.50.10">
    <property type="entry name" value="Photosynthetic Reaction Center, subunit H, domain 2"/>
    <property type="match status" value="1"/>
</dbReference>
<evidence type="ECO:0000259" key="3">
    <source>
        <dbReference type="Pfam" id="PF03967"/>
    </source>
</evidence>
<feature type="transmembrane region" description="Helical" evidence="2">
    <location>
        <begin position="12"/>
        <end position="32"/>
    </location>
</feature>
<dbReference type="SUPFAM" id="SSF50346">
    <property type="entry name" value="PRC-barrel domain"/>
    <property type="match status" value="1"/>
</dbReference>
<protein>
    <submittedName>
        <fullName evidence="5">Photosynthetic reaction center subunit H</fullName>
    </submittedName>
</protein>
<comment type="caution">
    <text evidence="5">The sequence shown here is derived from an EMBL/GenBank/DDBJ whole genome shotgun (WGS) entry which is preliminary data.</text>
</comment>
<feature type="domain" description="Photosynthetic reaction centre H subunit N-terminal" evidence="3">
    <location>
        <begin position="5"/>
        <end position="138"/>
    </location>
</feature>
<dbReference type="SUPFAM" id="SSF81490">
    <property type="entry name" value="Photosystem II reaction centre subunit H, transmembrane region"/>
    <property type="match status" value="1"/>
</dbReference>
<dbReference type="Pfam" id="PF05239">
    <property type="entry name" value="PRC"/>
    <property type="match status" value="1"/>
</dbReference>
<proteinExistence type="predicted"/>
<sequence>MQTGAITPTIDVAQVVLYAFWIFFAGLVTYLLRENKREGYPLESDRSARAPRVPIQGWPSIPSPKTYLLRDGSSVSVPRPASAPAPLSARPSGPWPGAPLVPDGDPMQAGVGPGSYAERADVPDTTLDGAPRLLPLRVLAGFGVDHGDPDPRGLPVIGADGAVAGTVTELWVDQAEMLFRYLEVALPQGPSVLLPINFARIDDHRVRVRSLCADQFAGVPALRVPDRVTLLEEEKIMAYFGAGTLYATPDRQEPLL</sequence>
<evidence type="ECO:0000259" key="4">
    <source>
        <dbReference type="Pfam" id="PF05239"/>
    </source>
</evidence>
<dbReference type="InterPro" id="IPR037097">
    <property type="entry name" value="Photo_RC_H_N_sf"/>
</dbReference>
<evidence type="ECO:0000313" key="5">
    <source>
        <dbReference type="EMBL" id="MEK8031287.1"/>
    </source>
</evidence>
<dbReference type="Proteomes" id="UP001371218">
    <property type="component" value="Unassembled WGS sequence"/>
</dbReference>
<dbReference type="Pfam" id="PF03967">
    <property type="entry name" value="PRCH"/>
    <property type="match status" value="1"/>
</dbReference>
<feature type="compositionally biased region" description="Low complexity" evidence="1">
    <location>
        <begin position="72"/>
        <end position="92"/>
    </location>
</feature>
<evidence type="ECO:0000256" key="2">
    <source>
        <dbReference type="SAM" id="Phobius"/>
    </source>
</evidence>
<keyword evidence="2" id="KW-0472">Membrane</keyword>
<accession>A0ABU9BMW4</accession>
<evidence type="ECO:0000256" key="1">
    <source>
        <dbReference type="SAM" id="MobiDB-lite"/>
    </source>
</evidence>
<dbReference type="InterPro" id="IPR015810">
    <property type="entry name" value="Photo_RC_H_N"/>
</dbReference>
<dbReference type="InterPro" id="IPR011033">
    <property type="entry name" value="PRC_barrel-like_sf"/>
</dbReference>
<gene>
    <name evidence="5" type="primary">puhA</name>
    <name evidence="5" type="ORF">AACH06_10705</name>
</gene>
<dbReference type="NCBIfam" id="TIGR01150">
    <property type="entry name" value="puhA"/>
    <property type="match status" value="1"/>
</dbReference>
<feature type="domain" description="PRC-barrel" evidence="4">
    <location>
        <begin position="148"/>
        <end position="210"/>
    </location>
</feature>
<dbReference type="InterPro" id="IPR027275">
    <property type="entry name" value="PRC-brl_dom"/>
</dbReference>
<keyword evidence="2" id="KW-0812">Transmembrane</keyword>